<dbReference type="SUPFAM" id="SSF57783">
    <property type="entry name" value="Zinc beta-ribbon"/>
    <property type="match status" value="2"/>
</dbReference>
<comment type="caution">
    <text evidence="2">The sequence shown here is derived from an EMBL/GenBank/DDBJ whole genome shotgun (WGS) entry which is preliminary data.</text>
</comment>
<dbReference type="PANTHER" id="PTHR42785">
    <property type="entry name" value="DNA TOPOISOMERASE, TYPE IA, CORE"/>
    <property type="match status" value="1"/>
</dbReference>
<dbReference type="RefSeq" id="WP_047254565.1">
    <property type="nucleotide sequence ID" value="NZ_CAWMUS010000004.1"/>
</dbReference>
<dbReference type="EMBL" id="LGAA01000004">
    <property type="protein sequence ID" value="KPD04057.1"/>
    <property type="molecule type" value="Genomic_DNA"/>
</dbReference>
<proteinExistence type="predicted"/>
<dbReference type="AlphaFoldDB" id="A0A0N1KIS0"/>
<dbReference type="Pfam" id="PF01396">
    <property type="entry name" value="Zn_ribbon_Top1"/>
    <property type="match status" value="3"/>
</dbReference>
<dbReference type="Gene3D" id="3.30.65.10">
    <property type="entry name" value="Bacterial Topoisomerase I, domain 1"/>
    <property type="match status" value="3"/>
</dbReference>
<sequence length="181" mass="20483">MSTQLPFATEGVEHCPECHAKLVIRNGQHGPFLACSAYPECQYTRPLRPINDSHIIKVLEGQICPACGHELVLRQGRFGMFIGCSHYPECEHTELIDKPDETSVICPQCKKGHLLQRKSRFGKTFYACDSYPECQFIINNKPISGECIFCQYPLLMEKRTAQGVKLFCASKRCGKPQKDNE</sequence>
<reference evidence="2 3" key="1">
    <citation type="submission" date="2015-07" db="EMBL/GenBank/DDBJ databases">
        <title>ATOL: Assembling a taxonomically balanced genome-scale reconstruction of the evolutionary history of the Enterobacteriaceae.</title>
        <authorList>
            <person name="Plunkett G.III."/>
            <person name="Neeno-Eckwall E.C."/>
            <person name="Glasner J.D."/>
            <person name="Perna N.T."/>
        </authorList>
    </citation>
    <scope>NUCLEOTIDE SEQUENCE [LARGE SCALE GENOMIC DNA]</scope>
    <source>
        <strain evidence="2 3">ATCC 35017</strain>
    </source>
</reference>
<dbReference type="GO" id="GO:0006265">
    <property type="term" value="P:DNA topological change"/>
    <property type="evidence" value="ECO:0007669"/>
    <property type="project" value="InterPro"/>
</dbReference>
<dbReference type="EC" id="5.99.1.2" evidence="2"/>
<keyword evidence="3" id="KW-1185">Reference proteome</keyword>
<dbReference type="OrthoDB" id="6412825at2"/>
<gene>
    <name evidence="2" type="ORF">M992_0458</name>
</gene>
<dbReference type="InterPro" id="IPR000380">
    <property type="entry name" value="Topo_IA"/>
</dbReference>
<feature type="domain" description="DNA topoisomerase type IA zn finger" evidence="1">
    <location>
        <begin position="104"/>
        <end position="142"/>
    </location>
</feature>
<dbReference type="GO" id="GO:0003677">
    <property type="term" value="F:DNA binding"/>
    <property type="evidence" value="ECO:0007669"/>
    <property type="project" value="InterPro"/>
</dbReference>
<dbReference type="GO" id="GO:0005694">
    <property type="term" value="C:chromosome"/>
    <property type="evidence" value="ECO:0007669"/>
    <property type="project" value="InterPro"/>
</dbReference>
<dbReference type="PANTHER" id="PTHR42785:SF1">
    <property type="entry name" value="DNA TOPOISOMERASE"/>
    <property type="match status" value="1"/>
</dbReference>
<dbReference type="GeneID" id="79718601"/>
<feature type="domain" description="DNA topoisomerase type IA zn finger" evidence="1">
    <location>
        <begin position="62"/>
        <end position="98"/>
    </location>
</feature>
<name>A0A0N1KIS0_9GAMM</name>
<dbReference type="Proteomes" id="UP000053226">
    <property type="component" value="Unassembled WGS sequence"/>
</dbReference>
<dbReference type="EC" id="5.99.1.-" evidence="2"/>
<protein>
    <submittedName>
        <fullName evidence="2">Zn-finger domain-containing protein</fullName>
        <ecNumber evidence="2">5.99.1.-</ecNumber>
        <ecNumber evidence="2">5.99.1.2</ecNumber>
    </submittedName>
</protein>
<dbReference type="InterPro" id="IPR013498">
    <property type="entry name" value="Topo_IA_Znf"/>
</dbReference>
<evidence type="ECO:0000313" key="3">
    <source>
        <dbReference type="Proteomes" id="UP000053226"/>
    </source>
</evidence>
<dbReference type="GO" id="GO:0003917">
    <property type="term" value="F:DNA topoisomerase type I (single strand cut, ATP-independent) activity"/>
    <property type="evidence" value="ECO:0007669"/>
    <property type="project" value="InterPro"/>
</dbReference>
<evidence type="ECO:0000259" key="1">
    <source>
        <dbReference type="Pfam" id="PF01396"/>
    </source>
</evidence>
<organism evidence="2 3">
    <name type="scientific">Moellerella wisconsensis ATCC 35017</name>
    <dbReference type="NCBI Taxonomy" id="1354267"/>
    <lineage>
        <taxon>Bacteria</taxon>
        <taxon>Pseudomonadati</taxon>
        <taxon>Pseudomonadota</taxon>
        <taxon>Gammaproteobacteria</taxon>
        <taxon>Enterobacterales</taxon>
        <taxon>Morganellaceae</taxon>
        <taxon>Moellerella</taxon>
    </lineage>
</organism>
<feature type="domain" description="DNA topoisomerase type IA zn finger" evidence="1">
    <location>
        <begin position="12"/>
        <end position="49"/>
    </location>
</feature>
<keyword evidence="2" id="KW-0413">Isomerase</keyword>
<accession>A0A0N1KIS0</accession>
<evidence type="ECO:0000313" key="2">
    <source>
        <dbReference type="EMBL" id="KPD04057.1"/>
    </source>
</evidence>